<keyword evidence="2" id="KW-1185">Reference proteome</keyword>
<accession>A0A2U1LV10</accession>
<dbReference type="STRING" id="35608.A0A2U1LV10"/>
<evidence type="ECO:0000313" key="2">
    <source>
        <dbReference type="Proteomes" id="UP000245207"/>
    </source>
</evidence>
<dbReference type="EMBL" id="PKPP01007636">
    <property type="protein sequence ID" value="PWA52830.1"/>
    <property type="molecule type" value="Genomic_DNA"/>
</dbReference>
<dbReference type="Proteomes" id="UP000245207">
    <property type="component" value="Unassembled WGS sequence"/>
</dbReference>
<reference evidence="1 2" key="1">
    <citation type="journal article" date="2018" name="Mol. Plant">
        <title>The genome of Artemisia annua provides insight into the evolution of Asteraceae family and artemisinin biosynthesis.</title>
        <authorList>
            <person name="Shen Q."/>
            <person name="Zhang L."/>
            <person name="Liao Z."/>
            <person name="Wang S."/>
            <person name="Yan T."/>
            <person name="Shi P."/>
            <person name="Liu M."/>
            <person name="Fu X."/>
            <person name="Pan Q."/>
            <person name="Wang Y."/>
            <person name="Lv Z."/>
            <person name="Lu X."/>
            <person name="Zhang F."/>
            <person name="Jiang W."/>
            <person name="Ma Y."/>
            <person name="Chen M."/>
            <person name="Hao X."/>
            <person name="Li L."/>
            <person name="Tang Y."/>
            <person name="Lv G."/>
            <person name="Zhou Y."/>
            <person name="Sun X."/>
            <person name="Brodelius P.E."/>
            <person name="Rose J.K.C."/>
            <person name="Tang K."/>
        </authorList>
    </citation>
    <scope>NUCLEOTIDE SEQUENCE [LARGE SCALE GENOMIC DNA]</scope>
    <source>
        <strain evidence="2">cv. Huhao1</strain>
        <tissue evidence="1">Leaf</tissue>
    </source>
</reference>
<organism evidence="1 2">
    <name type="scientific">Artemisia annua</name>
    <name type="common">Sweet wormwood</name>
    <dbReference type="NCBI Taxonomy" id="35608"/>
    <lineage>
        <taxon>Eukaryota</taxon>
        <taxon>Viridiplantae</taxon>
        <taxon>Streptophyta</taxon>
        <taxon>Embryophyta</taxon>
        <taxon>Tracheophyta</taxon>
        <taxon>Spermatophyta</taxon>
        <taxon>Magnoliopsida</taxon>
        <taxon>eudicotyledons</taxon>
        <taxon>Gunneridae</taxon>
        <taxon>Pentapetalae</taxon>
        <taxon>asterids</taxon>
        <taxon>campanulids</taxon>
        <taxon>Asterales</taxon>
        <taxon>Asteraceae</taxon>
        <taxon>Asteroideae</taxon>
        <taxon>Anthemideae</taxon>
        <taxon>Artemisiinae</taxon>
        <taxon>Artemisia</taxon>
    </lineage>
</organism>
<gene>
    <name evidence="1" type="ORF">CTI12_AA271350</name>
</gene>
<sequence>MIKGLGKLKMVFVPEGAGETIALEGYNTVGVAGVALSMYNTGNVWFGLCNDDRRRCAQADIFDWSKKSKRGLLFFINEADAFLCE</sequence>
<comment type="caution">
    <text evidence="1">The sequence shown here is derived from an EMBL/GenBank/DDBJ whole genome shotgun (WGS) entry which is preliminary data.</text>
</comment>
<protein>
    <submittedName>
        <fullName evidence="1">Isocitrate dehydrogenase NADP-dependent</fullName>
    </submittedName>
</protein>
<dbReference type="AlphaFoldDB" id="A0A2U1LV10"/>
<proteinExistence type="predicted"/>
<name>A0A2U1LV10_ARTAN</name>
<evidence type="ECO:0000313" key="1">
    <source>
        <dbReference type="EMBL" id="PWA52830.1"/>
    </source>
</evidence>